<name>A0A8J7PJG0_9PROT</name>
<comment type="similarity">
    <text evidence="3">Belongs to the DNA gyrase inhibitor YacG family.</text>
</comment>
<evidence type="ECO:0000313" key="4">
    <source>
        <dbReference type="EMBL" id="MBN9413300.1"/>
    </source>
</evidence>
<gene>
    <name evidence="3 4" type="primary">yacG</name>
    <name evidence="4" type="ORF">J0H12_05205</name>
</gene>
<dbReference type="PANTHER" id="PTHR36150">
    <property type="entry name" value="DNA GYRASE INHIBITOR YACG"/>
    <property type="match status" value="1"/>
</dbReference>
<comment type="cofactor">
    <cofactor evidence="3">
        <name>Zn(2+)</name>
        <dbReference type="ChEBI" id="CHEBI:29105"/>
    </cofactor>
    <text evidence="3">Binds 1 zinc ion.</text>
</comment>
<dbReference type="Pfam" id="PF03884">
    <property type="entry name" value="YacG"/>
    <property type="match status" value="1"/>
</dbReference>
<dbReference type="AlphaFoldDB" id="A0A8J7PJG0"/>
<comment type="function">
    <text evidence="3">Inhibits all the catalytic activities of DNA gyrase by preventing its interaction with DNA. Acts by binding directly to the C-terminal domain of GyrB, which probably disrupts DNA binding by the gyrase.</text>
</comment>
<feature type="binding site" evidence="3">
    <location>
        <position position="15"/>
    </location>
    <ligand>
        <name>Zn(2+)</name>
        <dbReference type="ChEBI" id="CHEBI:29105"/>
    </ligand>
</feature>
<feature type="binding site" evidence="3">
    <location>
        <position position="27"/>
    </location>
    <ligand>
        <name>Zn(2+)</name>
        <dbReference type="ChEBI" id="CHEBI:29105"/>
    </ligand>
</feature>
<dbReference type="Proteomes" id="UP000664414">
    <property type="component" value="Unassembled WGS sequence"/>
</dbReference>
<dbReference type="InterPro" id="IPR005584">
    <property type="entry name" value="DNA_gyrase_inhibitor_YacG"/>
</dbReference>
<proteinExistence type="inferred from homology"/>
<organism evidence="4 5">
    <name type="scientific">Candidatus Paracaedimonas acanthamoebae</name>
    <dbReference type="NCBI Taxonomy" id="244581"/>
    <lineage>
        <taxon>Bacteria</taxon>
        <taxon>Pseudomonadati</taxon>
        <taxon>Pseudomonadota</taxon>
        <taxon>Alphaproteobacteria</taxon>
        <taxon>Holosporales</taxon>
        <taxon>Caedimonadaceae</taxon>
        <taxon>Candidatus Paracaedimonas</taxon>
    </lineage>
</organism>
<dbReference type="SUPFAM" id="SSF57716">
    <property type="entry name" value="Glucocorticoid receptor-like (DNA-binding domain)"/>
    <property type="match status" value="1"/>
</dbReference>
<feature type="binding site" evidence="3">
    <location>
        <position position="12"/>
    </location>
    <ligand>
        <name>Zn(2+)</name>
        <dbReference type="ChEBI" id="CHEBI:29105"/>
    </ligand>
</feature>
<dbReference type="GO" id="GO:0008657">
    <property type="term" value="F:DNA topoisomerase type II (double strand cut, ATP-hydrolyzing) inhibitor activity"/>
    <property type="evidence" value="ECO:0007669"/>
    <property type="project" value="UniProtKB-UniRule"/>
</dbReference>
<feature type="binding site" evidence="3">
    <location>
        <position position="31"/>
    </location>
    <ligand>
        <name>Zn(2+)</name>
        <dbReference type="ChEBI" id="CHEBI:29105"/>
    </ligand>
</feature>
<evidence type="ECO:0000256" key="3">
    <source>
        <dbReference type="HAMAP-Rule" id="MF_00649"/>
    </source>
</evidence>
<dbReference type="Gene3D" id="3.30.50.10">
    <property type="entry name" value="Erythroid Transcription Factor GATA-1, subunit A"/>
    <property type="match status" value="1"/>
</dbReference>
<protein>
    <recommendedName>
        <fullName evidence="3">DNA gyrase inhibitor YacG</fullName>
    </recommendedName>
</protein>
<dbReference type="GO" id="GO:0006355">
    <property type="term" value="P:regulation of DNA-templated transcription"/>
    <property type="evidence" value="ECO:0007669"/>
    <property type="project" value="InterPro"/>
</dbReference>
<comment type="subunit">
    <text evidence="3">Interacts with GyrB.</text>
</comment>
<comment type="caution">
    <text evidence="4">The sequence shown here is derived from an EMBL/GenBank/DDBJ whole genome shotgun (WGS) entry which is preliminary data.</text>
</comment>
<evidence type="ECO:0000256" key="2">
    <source>
        <dbReference type="ARBA" id="ARBA00022833"/>
    </source>
</evidence>
<evidence type="ECO:0000313" key="5">
    <source>
        <dbReference type="Proteomes" id="UP000664414"/>
    </source>
</evidence>
<sequence>MTQNPTSKILLCPICKKPRQHEFRPFCSIRCKQIDLNRWFSEVYSVSVEEEKNPTIIQDEDLD</sequence>
<keyword evidence="2 3" id="KW-0862">Zinc</keyword>
<dbReference type="EMBL" id="JAFKGL010000020">
    <property type="protein sequence ID" value="MBN9413300.1"/>
    <property type="molecule type" value="Genomic_DNA"/>
</dbReference>
<dbReference type="HAMAP" id="MF_00649">
    <property type="entry name" value="DNA_gyrase_inhibitor_YacG"/>
    <property type="match status" value="1"/>
</dbReference>
<dbReference type="InterPro" id="IPR013088">
    <property type="entry name" value="Znf_NHR/GATA"/>
</dbReference>
<dbReference type="GO" id="GO:0008270">
    <property type="term" value="F:zinc ion binding"/>
    <property type="evidence" value="ECO:0007669"/>
    <property type="project" value="UniProtKB-UniRule"/>
</dbReference>
<keyword evidence="1 3" id="KW-0479">Metal-binding</keyword>
<accession>A0A8J7PJG0</accession>
<evidence type="ECO:0000256" key="1">
    <source>
        <dbReference type="ARBA" id="ARBA00022723"/>
    </source>
</evidence>
<reference evidence="4" key="1">
    <citation type="submission" date="2021-02" db="EMBL/GenBank/DDBJ databases">
        <title>Thiocyanate and organic carbon inputs drive convergent selection for specific autotrophic Afipia and Thiobacillus strains within complex microbiomes.</title>
        <authorList>
            <person name="Huddy R.J."/>
            <person name="Sachdeva R."/>
            <person name="Kadzinga F."/>
            <person name="Kantor R.S."/>
            <person name="Harrison S.T.L."/>
            <person name="Banfield J.F."/>
        </authorList>
    </citation>
    <scope>NUCLEOTIDE SEQUENCE</scope>
    <source>
        <strain evidence="4">SCN18_10_11_15_R4_P_38_20</strain>
    </source>
</reference>
<dbReference type="PANTHER" id="PTHR36150:SF1">
    <property type="entry name" value="DNA GYRASE INHIBITOR YACG"/>
    <property type="match status" value="1"/>
</dbReference>